<dbReference type="InterPro" id="IPR002541">
    <property type="entry name" value="Cyt_c_assembly"/>
</dbReference>
<evidence type="ECO:0000256" key="1">
    <source>
        <dbReference type="ARBA" id="ARBA00004141"/>
    </source>
</evidence>
<reference evidence="8" key="1">
    <citation type="submission" date="2019-08" db="EMBL/GenBank/DDBJ databases">
        <authorList>
            <person name="Kucharzyk K."/>
            <person name="Murdoch R.W."/>
            <person name="Higgins S."/>
            <person name="Loffler F."/>
        </authorList>
    </citation>
    <scope>NUCLEOTIDE SEQUENCE</scope>
</reference>
<evidence type="ECO:0000256" key="4">
    <source>
        <dbReference type="ARBA" id="ARBA00022989"/>
    </source>
</evidence>
<sequence length="259" mass="30223">MSWDSFIWFALPSIFLWVIASLLVYKTKYGLISNILFLMGISTFLLFIILFWNHINRPPFRTMGETRLWYSFFITSIGFVTYRIWKYKWLLSYTTLVGSVFIIINLLKPEIHSTNLMPALQSSWFIPHVTSYILSYSMFGASTIAAIILLFKLRKNKDDKELEKLIDNLVYVGFGFLALGMLMGCMWAKAAWGNYWSWDPKETWAFLTITTYLAFIHTRIQKIDIRISLWILIIALILLCITWLGVSYLPSAQGSVHVY</sequence>
<organism evidence="8">
    <name type="scientific">bioreactor metagenome</name>
    <dbReference type="NCBI Taxonomy" id="1076179"/>
    <lineage>
        <taxon>unclassified sequences</taxon>
        <taxon>metagenomes</taxon>
        <taxon>ecological metagenomes</taxon>
    </lineage>
</organism>
<feature type="transmembrane region" description="Helical" evidence="6">
    <location>
        <begin position="129"/>
        <end position="151"/>
    </location>
</feature>
<evidence type="ECO:0000256" key="6">
    <source>
        <dbReference type="SAM" id="Phobius"/>
    </source>
</evidence>
<dbReference type="EMBL" id="VSSQ01000130">
    <property type="protein sequence ID" value="MPL79756.1"/>
    <property type="molecule type" value="Genomic_DNA"/>
</dbReference>
<feature type="transmembrane region" description="Helical" evidence="6">
    <location>
        <begin position="204"/>
        <end position="220"/>
    </location>
</feature>
<evidence type="ECO:0000259" key="7">
    <source>
        <dbReference type="Pfam" id="PF01578"/>
    </source>
</evidence>
<dbReference type="Pfam" id="PF01578">
    <property type="entry name" value="Cytochrom_C_asm"/>
    <property type="match status" value="1"/>
</dbReference>
<feature type="transmembrane region" description="Helical" evidence="6">
    <location>
        <begin position="227"/>
        <end position="249"/>
    </location>
</feature>
<evidence type="ECO:0000256" key="3">
    <source>
        <dbReference type="ARBA" id="ARBA00022748"/>
    </source>
</evidence>
<keyword evidence="2 6" id="KW-0812">Transmembrane</keyword>
<evidence type="ECO:0000313" key="8">
    <source>
        <dbReference type="EMBL" id="MPL79756.1"/>
    </source>
</evidence>
<dbReference type="GO" id="GO:0017004">
    <property type="term" value="P:cytochrome complex assembly"/>
    <property type="evidence" value="ECO:0007669"/>
    <property type="project" value="UniProtKB-KW"/>
</dbReference>
<gene>
    <name evidence="8" type="primary">ccsA_8</name>
    <name evidence="8" type="ORF">SDC9_25640</name>
</gene>
<keyword evidence="5 6" id="KW-0472">Membrane</keyword>
<feature type="transmembrane region" description="Helical" evidence="6">
    <location>
        <begin position="6"/>
        <end position="25"/>
    </location>
</feature>
<protein>
    <submittedName>
        <fullName evidence="8">Cytochrome c biogenesis protein CcsA</fullName>
    </submittedName>
</protein>
<proteinExistence type="predicted"/>
<feature type="transmembrane region" description="Helical" evidence="6">
    <location>
        <begin position="67"/>
        <end position="85"/>
    </location>
</feature>
<feature type="transmembrane region" description="Helical" evidence="6">
    <location>
        <begin position="90"/>
        <end position="109"/>
    </location>
</feature>
<comment type="caution">
    <text evidence="8">The sequence shown here is derived from an EMBL/GenBank/DDBJ whole genome shotgun (WGS) entry which is preliminary data.</text>
</comment>
<dbReference type="PANTHER" id="PTHR30071">
    <property type="entry name" value="HEME EXPORTER PROTEIN C"/>
    <property type="match status" value="1"/>
</dbReference>
<dbReference type="GO" id="GO:0005886">
    <property type="term" value="C:plasma membrane"/>
    <property type="evidence" value="ECO:0007669"/>
    <property type="project" value="TreeGrafter"/>
</dbReference>
<feature type="transmembrane region" description="Helical" evidence="6">
    <location>
        <begin position="171"/>
        <end position="192"/>
    </location>
</feature>
<dbReference type="AlphaFoldDB" id="A0A644UL29"/>
<keyword evidence="3" id="KW-0201">Cytochrome c-type biogenesis</keyword>
<dbReference type="InterPro" id="IPR045062">
    <property type="entry name" value="Cyt_c_biogenesis_CcsA/CcmC"/>
</dbReference>
<feature type="domain" description="Cytochrome c assembly protein" evidence="7">
    <location>
        <begin position="86"/>
        <end position="249"/>
    </location>
</feature>
<name>A0A644UL29_9ZZZZ</name>
<dbReference type="PANTHER" id="PTHR30071:SF1">
    <property type="entry name" value="CYTOCHROME B_B6 PROTEIN-RELATED"/>
    <property type="match status" value="1"/>
</dbReference>
<accession>A0A644UL29</accession>
<feature type="transmembrane region" description="Helical" evidence="6">
    <location>
        <begin position="32"/>
        <end position="55"/>
    </location>
</feature>
<evidence type="ECO:0000256" key="2">
    <source>
        <dbReference type="ARBA" id="ARBA00022692"/>
    </source>
</evidence>
<comment type="subcellular location">
    <subcellularLocation>
        <location evidence="1">Membrane</location>
        <topology evidence="1">Multi-pass membrane protein</topology>
    </subcellularLocation>
</comment>
<dbReference type="GO" id="GO:0020037">
    <property type="term" value="F:heme binding"/>
    <property type="evidence" value="ECO:0007669"/>
    <property type="project" value="InterPro"/>
</dbReference>
<evidence type="ECO:0000256" key="5">
    <source>
        <dbReference type="ARBA" id="ARBA00023136"/>
    </source>
</evidence>
<keyword evidence="4 6" id="KW-1133">Transmembrane helix</keyword>